<evidence type="ECO:0000256" key="1">
    <source>
        <dbReference type="SAM" id="SignalP"/>
    </source>
</evidence>
<accession>A0A1D3TDQ8</accession>
<dbReference type="GeneID" id="39871446"/>
<dbReference type="RefSeq" id="XP_028864049.1">
    <property type="nucleotide sequence ID" value="XM_029007684.1"/>
</dbReference>
<sequence length="260" mass="30850">MMVQPNKLFLFTKILSITALIWTCQKSYKISTSVKSCSVKIILNNTSNVKVGRLLHGDTDVFSQKRYDALKEKAIKIVDENDYDFENRLNTLSQKDELKEHFKYNAYNKKVKKPSNSIKFKDNSEYTLDSLIYDDYHETVHKGLKESLRMKKYNSENTYILPKIYNFLKKLDKKYEREIVKLSDALFKRPNKYGYRKKISYKNVINVLSPLIISSVLLTLIFTFFNYSYTNPPFYFIFVLTIFYVSYKVIKNVKIFHINK</sequence>
<dbReference type="EMBL" id="LT594635">
    <property type="protein sequence ID" value="SCP03081.1"/>
    <property type="molecule type" value="Genomic_DNA"/>
</dbReference>
<reference evidence="2 3" key="1">
    <citation type="submission" date="2016-06" db="EMBL/GenBank/DDBJ databases">
        <authorList>
            <consortium name="Pathogen Informatics"/>
        </authorList>
    </citation>
    <scope>NUCLEOTIDE SEQUENCE [LARGE SCALE GENOMIC DNA]</scope>
</reference>
<evidence type="ECO:0000313" key="3">
    <source>
        <dbReference type="Proteomes" id="UP000219813"/>
    </source>
</evidence>
<feature type="signal peptide" evidence="1">
    <location>
        <begin position="1"/>
        <end position="23"/>
    </location>
</feature>
<dbReference type="OrthoDB" id="384398at2759"/>
<proteinExistence type="predicted"/>
<evidence type="ECO:0008006" key="4">
    <source>
        <dbReference type="Google" id="ProtNLM"/>
    </source>
</evidence>
<dbReference type="KEGG" id="pmal:PMUG01_14013600"/>
<feature type="chain" id="PRO_5008921420" description="Pv-fam-d protein" evidence="1">
    <location>
        <begin position="24"/>
        <end position="260"/>
    </location>
</feature>
<dbReference type="VEuPathDB" id="PlasmoDB:PmUG01_14013600"/>
<protein>
    <recommendedName>
        <fullName evidence="4">Pv-fam-d protein</fullName>
    </recommendedName>
</protein>
<keyword evidence="3" id="KW-1185">Reference proteome</keyword>
<dbReference type="AlphaFoldDB" id="A0A1D3TDQ8"/>
<evidence type="ECO:0000313" key="2">
    <source>
        <dbReference type="EMBL" id="SCP03081.1"/>
    </source>
</evidence>
<keyword evidence="1" id="KW-0732">Signal</keyword>
<organism evidence="2 3">
    <name type="scientific">Plasmodium malariae</name>
    <dbReference type="NCBI Taxonomy" id="5858"/>
    <lineage>
        <taxon>Eukaryota</taxon>
        <taxon>Sar</taxon>
        <taxon>Alveolata</taxon>
        <taxon>Apicomplexa</taxon>
        <taxon>Aconoidasida</taxon>
        <taxon>Haemosporida</taxon>
        <taxon>Plasmodiidae</taxon>
        <taxon>Plasmodium</taxon>
        <taxon>Plasmodium (Plasmodium)</taxon>
    </lineage>
</organism>
<name>A0A1D3TDQ8_PLAMA</name>
<gene>
    <name evidence="2" type="primary">PmUG01_14013600</name>
    <name evidence="2" type="ORF">PMUG01_14013600</name>
</gene>
<dbReference type="Proteomes" id="UP000219813">
    <property type="component" value="Chromosome 14"/>
</dbReference>